<evidence type="ECO:0000256" key="2">
    <source>
        <dbReference type="ARBA" id="ARBA00022475"/>
    </source>
</evidence>
<sequence length="128" mass="12811">MRAWLMLVIAVSGGVGAGLRYIVDRRLTPRAGGFPTGILVVNVSGSLALGLITGLGTAVAPELSLALGLGLLGGYTTFSTVSVEAVLLAERRRWRDAALNLFGTLLLALAGAGLGIAVGAGIGAALGR</sequence>
<comment type="subcellular location">
    <subcellularLocation>
        <location evidence="1 10">Cell membrane</location>
        <topology evidence="1 10">Multi-pass membrane protein</topology>
    </subcellularLocation>
</comment>
<evidence type="ECO:0000256" key="6">
    <source>
        <dbReference type="ARBA" id="ARBA00023303"/>
    </source>
</evidence>
<dbReference type="PANTHER" id="PTHR28259">
    <property type="entry name" value="FLUORIDE EXPORT PROTEIN 1-RELATED"/>
    <property type="match status" value="1"/>
</dbReference>
<keyword evidence="10" id="KW-0406">Ion transport</keyword>
<organism evidence="11 12">
    <name type="scientific">Microbacterium salsuginis</name>
    <dbReference type="NCBI Taxonomy" id="2722803"/>
    <lineage>
        <taxon>Bacteria</taxon>
        <taxon>Bacillati</taxon>
        <taxon>Actinomycetota</taxon>
        <taxon>Actinomycetes</taxon>
        <taxon>Micrococcales</taxon>
        <taxon>Microbacteriaceae</taxon>
        <taxon>Microbacterium</taxon>
    </lineage>
</organism>
<evidence type="ECO:0000256" key="10">
    <source>
        <dbReference type="HAMAP-Rule" id="MF_00454"/>
    </source>
</evidence>
<protein>
    <recommendedName>
        <fullName evidence="10">Fluoride-specific ion channel FluC</fullName>
    </recommendedName>
</protein>
<feature type="transmembrane region" description="Helical" evidence="10">
    <location>
        <begin position="6"/>
        <end position="23"/>
    </location>
</feature>
<keyword evidence="4 10" id="KW-1133">Transmembrane helix</keyword>
<keyword evidence="10" id="KW-0479">Metal-binding</keyword>
<evidence type="ECO:0000256" key="5">
    <source>
        <dbReference type="ARBA" id="ARBA00023136"/>
    </source>
</evidence>
<keyword evidence="12" id="KW-1185">Reference proteome</keyword>
<keyword evidence="10" id="KW-0915">Sodium</keyword>
<keyword evidence="5 10" id="KW-0472">Membrane</keyword>
<evidence type="ECO:0000313" key="12">
    <source>
        <dbReference type="Proteomes" id="UP001429745"/>
    </source>
</evidence>
<dbReference type="Pfam" id="PF02537">
    <property type="entry name" value="CRCB"/>
    <property type="match status" value="1"/>
</dbReference>
<dbReference type="PANTHER" id="PTHR28259:SF1">
    <property type="entry name" value="FLUORIDE EXPORT PROTEIN 1-RELATED"/>
    <property type="match status" value="1"/>
</dbReference>
<keyword evidence="10" id="KW-0813">Transport</keyword>
<dbReference type="Proteomes" id="UP001429745">
    <property type="component" value="Unassembled WGS sequence"/>
</dbReference>
<evidence type="ECO:0000256" key="3">
    <source>
        <dbReference type="ARBA" id="ARBA00022692"/>
    </source>
</evidence>
<dbReference type="EMBL" id="JABACI010000004">
    <property type="protein sequence ID" value="NLP85009.1"/>
    <property type="molecule type" value="Genomic_DNA"/>
</dbReference>
<comment type="caution">
    <text evidence="11">The sequence shown here is derived from an EMBL/GenBank/DDBJ whole genome shotgun (WGS) entry which is preliminary data.</text>
</comment>
<gene>
    <name evidence="10" type="primary">fluC</name>
    <name evidence="10" type="synonym">crcB</name>
    <name evidence="11" type="ORF">HF576_14240</name>
</gene>
<comment type="catalytic activity">
    <reaction evidence="8">
        <text>fluoride(in) = fluoride(out)</text>
        <dbReference type="Rhea" id="RHEA:76159"/>
        <dbReference type="ChEBI" id="CHEBI:17051"/>
    </reaction>
    <physiologicalReaction direction="left-to-right" evidence="8">
        <dbReference type="Rhea" id="RHEA:76160"/>
    </physiologicalReaction>
</comment>
<evidence type="ECO:0000256" key="9">
    <source>
        <dbReference type="ARBA" id="ARBA00049940"/>
    </source>
</evidence>
<feature type="transmembrane region" description="Helical" evidence="10">
    <location>
        <begin position="65"/>
        <end position="89"/>
    </location>
</feature>
<evidence type="ECO:0000256" key="8">
    <source>
        <dbReference type="ARBA" id="ARBA00035585"/>
    </source>
</evidence>
<comment type="similarity">
    <text evidence="7 10">Belongs to the fluoride channel Fluc/FEX (TC 1.A.43) family.</text>
</comment>
<reference evidence="11 12" key="1">
    <citation type="submission" date="2020-04" db="EMBL/GenBank/DDBJ databases">
        <title>CFH 90308 Microbacterium sp.</title>
        <authorList>
            <person name="Nie G."/>
            <person name="Ming H."/>
            <person name="Xia T."/>
        </authorList>
    </citation>
    <scope>NUCLEOTIDE SEQUENCE [LARGE SCALE GENOMIC DNA]</scope>
    <source>
        <strain evidence="11 12">CFH 90308</strain>
    </source>
</reference>
<feature type="transmembrane region" description="Helical" evidence="10">
    <location>
        <begin position="35"/>
        <end position="59"/>
    </location>
</feature>
<evidence type="ECO:0000256" key="1">
    <source>
        <dbReference type="ARBA" id="ARBA00004651"/>
    </source>
</evidence>
<feature type="binding site" evidence="10">
    <location>
        <position position="76"/>
    </location>
    <ligand>
        <name>Na(+)</name>
        <dbReference type="ChEBI" id="CHEBI:29101"/>
        <note>structural</note>
    </ligand>
</feature>
<dbReference type="RefSeq" id="WP_168913454.1">
    <property type="nucleotide sequence ID" value="NZ_JABACI010000004.1"/>
</dbReference>
<comment type="function">
    <text evidence="9 10">Fluoride-specific ion channel. Important for reducing fluoride concentration in the cell, thus reducing its toxicity.</text>
</comment>
<feature type="transmembrane region" description="Helical" evidence="10">
    <location>
        <begin position="101"/>
        <end position="126"/>
    </location>
</feature>
<keyword evidence="6 10" id="KW-0407">Ion channel</keyword>
<dbReference type="HAMAP" id="MF_00454">
    <property type="entry name" value="FluC"/>
    <property type="match status" value="1"/>
</dbReference>
<keyword evidence="2 10" id="KW-1003">Cell membrane</keyword>
<dbReference type="InterPro" id="IPR003691">
    <property type="entry name" value="FluC"/>
</dbReference>
<feature type="binding site" evidence="10">
    <location>
        <position position="73"/>
    </location>
    <ligand>
        <name>Na(+)</name>
        <dbReference type="ChEBI" id="CHEBI:29101"/>
        <note>structural</note>
    </ligand>
</feature>
<name>A0ABX1KDL9_9MICO</name>
<comment type="activity regulation">
    <text evidence="10">Na(+) is not transported, but it plays an essential structural role and its presence is essential for fluoride channel function.</text>
</comment>
<evidence type="ECO:0000313" key="11">
    <source>
        <dbReference type="EMBL" id="NLP85009.1"/>
    </source>
</evidence>
<accession>A0ABX1KDL9</accession>
<keyword evidence="3 10" id="KW-0812">Transmembrane</keyword>
<proteinExistence type="inferred from homology"/>
<evidence type="ECO:0000256" key="7">
    <source>
        <dbReference type="ARBA" id="ARBA00035120"/>
    </source>
</evidence>
<evidence type="ECO:0000256" key="4">
    <source>
        <dbReference type="ARBA" id="ARBA00022989"/>
    </source>
</evidence>